<dbReference type="GO" id="GO:0034038">
    <property type="term" value="F:deoxyhypusine synthase activity"/>
    <property type="evidence" value="ECO:0007669"/>
    <property type="project" value="TreeGrafter"/>
</dbReference>
<keyword evidence="2" id="KW-0520">NAD</keyword>
<sequence>MPRINKKELLATEVKDVKIKKDMKVSELITGMSKIGGFSAQHMVKGIKILKEMDSDSKSFNFLSFPADIISTGLRGVIAGMVKHFDAIITTGGTLDHDIARAFGGKYSLGTFNADDSELHKIGVYRLGNVFIENKEYGLKLEESFNKIMSDIYHSKDYKKEYSASELIYEFGKRIQSPDSILRQAYLHKVKVFNPGILDGAFGTQLSIFAQDHDFKLNLIKDELELSNIAFDNKVTGALMIGGGISKHHVIWWNQFKGGLDYAVYITTATQFDGSLSGARLTEAVSWGKVKEKAKYVTIDGDATIILPFMCSAINMY</sequence>
<dbReference type="AlphaFoldDB" id="C7DI33"/>
<dbReference type="EMBL" id="GG697241">
    <property type="protein sequence ID" value="EET89607.1"/>
    <property type="molecule type" value="Genomic_DNA"/>
</dbReference>
<evidence type="ECO:0000313" key="3">
    <source>
        <dbReference type="EMBL" id="EET89607.1"/>
    </source>
</evidence>
<keyword evidence="4" id="KW-1185">Reference proteome</keyword>
<organism evidence="3 4">
    <name type="scientific">Candidatus Micrarchaeum acidiphilum ARMAN-2</name>
    <dbReference type="NCBI Taxonomy" id="425595"/>
    <lineage>
        <taxon>Archaea</taxon>
        <taxon>Candidatus Micrarchaeota</taxon>
        <taxon>Candidatus Micrarchaeia</taxon>
        <taxon>Candidatus Micrarchaeales</taxon>
        <taxon>Candidatus Micrarchaeaceae</taxon>
        <taxon>Candidatus Micrarchaeum</taxon>
    </lineage>
</organism>
<dbReference type="GO" id="GO:0005737">
    <property type="term" value="C:cytoplasm"/>
    <property type="evidence" value="ECO:0007669"/>
    <property type="project" value="TreeGrafter"/>
</dbReference>
<dbReference type="InterPro" id="IPR029035">
    <property type="entry name" value="DHS-like_NAD/FAD-binding_dom"/>
</dbReference>
<dbReference type="PANTHER" id="PTHR11703:SF0">
    <property type="entry name" value="DEOXYHYPUSINE SYNTHASE"/>
    <property type="match status" value="1"/>
</dbReference>
<name>C7DI33_MICA2</name>
<gene>
    <name evidence="3" type="ORF">UNLARM2_0725</name>
</gene>
<evidence type="ECO:0000256" key="2">
    <source>
        <dbReference type="ARBA" id="ARBA00023027"/>
    </source>
</evidence>
<dbReference type="InterPro" id="IPR002773">
    <property type="entry name" value="Deoxyhypusine_synthase"/>
</dbReference>
<dbReference type="Gene3D" id="3.40.910.10">
    <property type="entry name" value="Deoxyhypusine synthase"/>
    <property type="match status" value="1"/>
</dbReference>
<proteinExistence type="inferred from homology"/>
<reference evidence="3 4" key="1">
    <citation type="journal article" date="2009" name="Genome Biol.">
        <title>Community-wide analysis of microbial genome sequence signatures.</title>
        <authorList>
            <person name="Dick G.J."/>
            <person name="Andersson A.F."/>
            <person name="Baker B.J."/>
            <person name="Simmons S.L."/>
            <person name="Thomas B.C."/>
            <person name="Yelton A.P."/>
            <person name="Banfield J.F."/>
        </authorList>
    </citation>
    <scope>NUCLEOTIDE SEQUENCE [LARGE SCALE GENOMIC DNA]</scope>
    <source>
        <strain evidence="3">ARMAN-2</strain>
    </source>
</reference>
<protein>
    <submittedName>
        <fullName evidence="3">Deoxyhypusine synthase</fullName>
    </submittedName>
</protein>
<dbReference type="InterPro" id="IPR036982">
    <property type="entry name" value="Deoxyhypusine_synthase_sf"/>
</dbReference>
<dbReference type="Pfam" id="PF01916">
    <property type="entry name" value="DS"/>
    <property type="match status" value="1"/>
</dbReference>
<dbReference type="SUPFAM" id="SSF52467">
    <property type="entry name" value="DHS-like NAD/FAD-binding domain"/>
    <property type="match status" value="1"/>
</dbReference>
<reference evidence="3 4" key="2">
    <citation type="journal article" date="2010" name="Proc. Natl. Acad. Sci. U.S.A.">
        <title>Enigmatic, ultrasmall, uncultivated Archaea.</title>
        <authorList>
            <person name="Baker B.J."/>
            <person name="Comolli L.R."/>
            <person name="Dick G.J."/>
            <person name="Hauser L.J."/>
            <person name="Hyatt D."/>
            <person name="Dill B.D."/>
            <person name="Land M.L."/>
            <person name="Verberkmoes N.C."/>
            <person name="Hettich R.L."/>
            <person name="Banfield J.F."/>
        </authorList>
    </citation>
    <scope>NUCLEOTIDE SEQUENCE [LARGE SCALE GENOMIC DNA]</scope>
    <source>
        <strain evidence="3">ARMAN-2</strain>
    </source>
</reference>
<dbReference type="Proteomes" id="UP000332487">
    <property type="component" value="Unassembled WGS sequence"/>
</dbReference>
<dbReference type="FunFam" id="3.40.910.10:FF:000010">
    <property type="entry name" value="Deoxyhypusine synthase"/>
    <property type="match status" value="1"/>
</dbReference>
<evidence type="ECO:0000256" key="1">
    <source>
        <dbReference type="ARBA" id="ARBA00009892"/>
    </source>
</evidence>
<accession>C7DI33</accession>
<dbReference type="NCBIfam" id="NF002294">
    <property type="entry name" value="PRK01221.1"/>
    <property type="match status" value="1"/>
</dbReference>
<comment type="similarity">
    <text evidence="1">Belongs to the deoxyhypusine synthase family.</text>
</comment>
<dbReference type="PANTHER" id="PTHR11703">
    <property type="entry name" value="DEOXYHYPUSINE SYNTHASE"/>
    <property type="match status" value="1"/>
</dbReference>
<evidence type="ECO:0000313" key="4">
    <source>
        <dbReference type="Proteomes" id="UP000332487"/>
    </source>
</evidence>